<dbReference type="Pfam" id="PF00271">
    <property type="entry name" value="Helicase_C"/>
    <property type="match status" value="1"/>
</dbReference>
<gene>
    <name evidence="4" type="ORF">BN580_00411</name>
</gene>
<feature type="compositionally biased region" description="Basic and acidic residues" evidence="2">
    <location>
        <begin position="2762"/>
        <end position="2791"/>
    </location>
</feature>
<dbReference type="InterPro" id="IPR016151">
    <property type="entry name" value="DNA_mismatch_repair_MutS_N"/>
</dbReference>
<feature type="region of interest" description="Disordered" evidence="2">
    <location>
        <begin position="246"/>
        <end position="391"/>
    </location>
</feature>
<dbReference type="PRINTS" id="PR00507">
    <property type="entry name" value="N12N6MTFRASE"/>
</dbReference>
<dbReference type="InterPro" id="IPR052933">
    <property type="entry name" value="DNA_Protect_Modify"/>
</dbReference>
<evidence type="ECO:0000256" key="2">
    <source>
        <dbReference type="SAM" id="MobiDB-lite"/>
    </source>
</evidence>
<accession>R6UBB4</accession>
<dbReference type="PROSITE" id="PS51194">
    <property type="entry name" value="HELICASE_CTER"/>
    <property type="match status" value="1"/>
</dbReference>
<dbReference type="Gene3D" id="3.40.50.300">
    <property type="entry name" value="P-loop containing nucleotide triphosphate hydrolases"/>
    <property type="match status" value="2"/>
</dbReference>
<feature type="coiled-coil region" evidence="1">
    <location>
        <begin position="2087"/>
        <end position="2137"/>
    </location>
</feature>
<dbReference type="InterPro" id="IPR029063">
    <property type="entry name" value="SAM-dependent_MTases_sf"/>
</dbReference>
<dbReference type="GO" id="GO:0030983">
    <property type="term" value="F:mismatched DNA binding"/>
    <property type="evidence" value="ECO:0007669"/>
    <property type="project" value="InterPro"/>
</dbReference>
<protein>
    <recommendedName>
        <fullName evidence="3">Helicase C-terminal domain-containing protein</fullName>
    </recommendedName>
</protein>
<dbReference type="InterPro" id="IPR027417">
    <property type="entry name" value="P-loop_NTPase"/>
</dbReference>
<feature type="region of interest" description="Disordered" evidence="2">
    <location>
        <begin position="2758"/>
        <end position="2791"/>
    </location>
</feature>
<dbReference type="InterPro" id="IPR014001">
    <property type="entry name" value="Helicase_ATP-bd"/>
</dbReference>
<evidence type="ECO:0000313" key="4">
    <source>
        <dbReference type="EMBL" id="CDC77391.1"/>
    </source>
</evidence>
<dbReference type="Gene3D" id="3.40.50.150">
    <property type="entry name" value="Vaccinia Virus protein VP39"/>
    <property type="match status" value="1"/>
</dbReference>
<dbReference type="PANTHER" id="PTHR41313">
    <property type="entry name" value="ADENINE-SPECIFIC METHYLTRANSFERASE"/>
    <property type="match status" value="1"/>
</dbReference>
<dbReference type="PANTHER" id="PTHR41313:SF1">
    <property type="entry name" value="DNA METHYLASE ADENINE-SPECIFIC DOMAIN-CONTAINING PROTEIN"/>
    <property type="match status" value="1"/>
</dbReference>
<feature type="compositionally biased region" description="Polar residues" evidence="2">
    <location>
        <begin position="326"/>
        <end position="338"/>
    </location>
</feature>
<proteinExistence type="predicted"/>
<evidence type="ECO:0000259" key="3">
    <source>
        <dbReference type="PROSITE" id="PS51194"/>
    </source>
</evidence>
<dbReference type="GO" id="GO:0005524">
    <property type="term" value="F:ATP binding"/>
    <property type="evidence" value="ECO:0007669"/>
    <property type="project" value="InterPro"/>
</dbReference>
<dbReference type="SUPFAM" id="SSF55271">
    <property type="entry name" value="DNA repair protein MutS, domain I"/>
    <property type="match status" value="1"/>
</dbReference>
<keyword evidence="1" id="KW-0175">Coiled coil</keyword>
<dbReference type="Pfam" id="PF01624">
    <property type="entry name" value="MutS_I"/>
    <property type="match status" value="1"/>
</dbReference>
<dbReference type="InterPro" id="IPR001650">
    <property type="entry name" value="Helicase_C-like"/>
</dbReference>
<evidence type="ECO:0000256" key="1">
    <source>
        <dbReference type="SAM" id="Coils"/>
    </source>
</evidence>
<name>R6UBB4_9BACT</name>
<evidence type="ECO:0000313" key="5">
    <source>
        <dbReference type="Proteomes" id="UP000017938"/>
    </source>
</evidence>
<comment type="caution">
    <text evidence="4">The sequence shown here is derived from an EMBL/GenBank/DDBJ whole genome shotgun (WGS) entry which is preliminary data.</text>
</comment>
<dbReference type="EMBL" id="CBFW010000436">
    <property type="protein sequence ID" value="CDC77391.1"/>
    <property type="molecule type" value="Genomic_DNA"/>
</dbReference>
<dbReference type="Proteomes" id="UP000017938">
    <property type="component" value="Unassembled WGS sequence"/>
</dbReference>
<dbReference type="GO" id="GO:0006298">
    <property type="term" value="P:mismatch repair"/>
    <property type="evidence" value="ECO:0007669"/>
    <property type="project" value="InterPro"/>
</dbReference>
<dbReference type="SMART" id="SM00487">
    <property type="entry name" value="DEXDc"/>
    <property type="match status" value="1"/>
</dbReference>
<dbReference type="InterPro" id="IPR007695">
    <property type="entry name" value="DNA_mismatch_repair_MutS-lik_N"/>
</dbReference>
<dbReference type="STRING" id="1263015.BN580_00411"/>
<organism evidence="4 5">
    <name type="scientific">Candidatus Colimorpha enterica</name>
    <dbReference type="NCBI Taxonomy" id="3083063"/>
    <lineage>
        <taxon>Bacteria</taxon>
        <taxon>Pseudomonadati</taxon>
        <taxon>Bacteroidota</taxon>
        <taxon>Bacteroidia</taxon>
        <taxon>Bacteroidales</taxon>
        <taxon>Candidatus Colimorpha</taxon>
    </lineage>
</organism>
<dbReference type="Pfam" id="PF04851">
    <property type="entry name" value="ResIII"/>
    <property type="match status" value="1"/>
</dbReference>
<reference evidence="4" key="1">
    <citation type="submission" date="2012-11" db="EMBL/GenBank/DDBJ databases">
        <title>Dependencies among metagenomic species, viruses, plasmids and units of genetic variation.</title>
        <authorList>
            <person name="Nielsen H.B."/>
            <person name="Almeida M."/>
            <person name="Juncker A.S."/>
            <person name="Rasmussen S."/>
            <person name="Li J."/>
            <person name="Sunagawa S."/>
            <person name="Plichta D."/>
            <person name="Gautier L."/>
            <person name="Le Chatelier E."/>
            <person name="Peletier E."/>
            <person name="Bonde I."/>
            <person name="Nielsen T."/>
            <person name="Manichanh C."/>
            <person name="Arumugam M."/>
            <person name="Batto J."/>
            <person name="Santos M.B.Q.D."/>
            <person name="Blom N."/>
            <person name="Borruel N."/>
            <person name="Burgdorf K.S."/>
            <person name="Boumezbeur F."/>
            <person name="Casellas F."/>
            <person name="Dore J."/>
            <person name="Guarner F."/>
            <person name="Hansen T."/>
            <person name="Hildebrand F."/>
            <person name="Kaas R.S."/>
            <person name="Kennedy S."/>
            <person name="Kristiansen K."/>
            <person name="Kultima J.R."/>
            <person name="Leonard P."/>
            <person name="Levenez F."/>
            <person name="Lund O."/>
            <person name="Moumen B."/>
            <person name="Le Paslier D."/>
            <person name="Pons N."/>
            <person name="Pedersen O."/>
            <person name="Prifti E."/>
            <person name="Qin J."/>
            <person name="Raes J."/>
            <person name="Tap J."/>
            <person name="Tims S."/>
            <person name="Ussery D.W."/>
            <person name="Yamada T."/>
            <person name="MetaHit consortium"/>
            <person name="Renault P."/>
            <person name="Sicheritz-Ponten T."/>
            <person name="Bork P."/>
            <person name="Wang J."/>
            <person name="Brunak S."/>
            <person name="Ehrlich S.D."/>
        </authorList>
    </citation>
    <scope>NUCLEOTIDE SEQUENCE [LARGE SCALE GENOMIC DNA]</scope>
</reference>
<dbReference type="SUPFAM" id="SSF53335">
    <property type="entry name" value="S-adenosyl-L-methionine-dependent methyltransferases"/>
    <property type="match status" value="1"/>
</dbReference>
<dbReference type="InterPro" id="IPR006935">
    <property type="entry name" value="Helicase/UvrB_N"/>
</dbReference>
<dbReference type="Gene3D" id="3.40.1170.10">
    <property type="entry name" value="DNA repair protein MutS, domain I"/>
    <property type="match status" value="1"/>
</dbReference>
<feature type="compositionally biased region" description="Basic and acidic residues" evidence="2">
    <location>
        <begin position="339"/>
        <end position="368"/>
    </location>
</feature>
<feature type="domain" description="Helicase C-terminal" evidence="3">
    <location>
        <begin position="2371"/>
        <end position="2534"/>
    </location>
</feature>
<dbReference type="GO" id="GO:0016787">
    <property type="term" value="F:hydrolase activity"/>
    <property type="evidence" value="ECO:0007669"/>
    <property type="project" value="InterPro"/>
</dbReference>
<dbReference type="SMART" id="SM00490">
    <property type="entry name" value="HELICc"/>
    <property type="match status" value="1"/>
</dbReference>
<sequence>MPSKFQTTVEMVAHTAKDITSHPETFMSFLETAANNYKYSFRDQMLIFAQKPSATACAEIEVWNKLGRYVNRGTKGIALLVDRNMPYKLRHVFDISDTNSYYGNEVRLWSMKPEYEELVTEALENSFGEVENKNTFTDVLFKIADLAVTDNLTDYCEQLNSVRDGSFLEEIDSFNAEVYFRGLLKNSVQYMLLTRCGYNAEEFFDVEDFRDIYNFNTIETLNILGCAGSDISEMVLQEIAETVKAAERESKKKNRTFASPNKTEDNISENKTTERSTQNGTDLQTGGRLSSAEHPSTGQPEDREIWNAAPHISKESQENDVIGASTDGQAERTSGTDRPSSDRDDGEADNRNGESAGRERNPESDRPNEVGADDEQHQGISGGNRAEGNRLQLSGHDYDARSEIPYYHEDDEKAELLRNCIALKDHRKEIATFFAEHEDRRERGNFIKGFFDNTYVEHILESGQRVGYRAYEDLLTMWRGSYLTREKEDFMSWERIANKIYGLMLLHEWLSPDEQSLPTVGEQIRLIEEAKNEKNKKFVLPQEAIDYVLCRGSDYSQSKLRIYEQFSKQESKEKNIAFLKSEYGTGGHSNALPESGYWEQHDGKGIEISKGITGNSDRVEYQITWNAAEKRIGELIKVDRYLTPAEREAYPAYKREADNRSKRSELMKEFRSIFEDYNDFERQLGNESAVLSMFELGDCASKFTAGEKRCEYVSGKPFILPLMRESLQKIIDSKTHLTERAERMLEALAGDIAKPFEPTYDELNPPPEPPKEYRFSLGDSVYIGIKEYSILSLDGDTVTLNDSEFPLFCEDMSRAEFDRKVSENPMNDKYLHVVESVISDSEETPDNTKVRISLDSGNDLVHWIYFNPDADAGGQYVSGDLSFSVFEELIEQYDIANQPENTEKFVSDLEEMSDQFLADINTPFFMEAENDYEMDCDYIQFTPENILGIHKDIQQFESEHQAELNRMAGQNEPVSLPVYDRETEILYAVLDKLNIDDIKLSFDDDGLVATDGYNNVWRGKQFYEFLVEDAVSYDEYGKPNEISGELLKDFTELCGHNGVEIKDYRAPSPWDEYEQAKKENPDAVVIQRVGDFFEIFGEQDTKIAHEVLDLTITKRTFENKSISTPMCGFPVFKTEEYTQKLLDAGYDVVAVTHEPGDKLQIRRIVSSVKEKTEDTLAPPPEQKKQGKLSPSIIFPEIKSDYRTNFRIEDDNIGVGTPLDRFYNNVHAIQLLRKLEAEHRLANGTEQSILSAYVGWGGLPQFFEETNPHYAELKELLSEDEYASARESALTAFYTPPVVIKAIYKAFENMNFKSGNVLEPSCGIGNFMGLVPDSMKDAKFYGIELDAVSGRIAQQLYQKNSIAVQGFEDTKLPDSFFDAAVGNVPFGQFKVPDKRYDKHNFLIHDYFFARTLDKVRPGGLIAFITSKGTMDKENPAIRKYIAQRADLLGAIRLPNNTFKDAAGTEVTSDIIFLQKRDRLIDIEPDWVHLGTDENGIKMNSYFVDNPDMIMGEMKMITGPHSMQSACIAYEDQSLAEQLTQAIENIHAEVTEYEYEDLTDEDEDLSIPADPEVRNFSYTVVDGKIYYRENSRMKPVDVSVTAENRIKGMIGIRDCVRTLIEYQTEDYPESDIKAEQEKLNELYDAFSKKYGLINSRANNSAFNSDSSYSLLSSLEVLDDEGNFVRKADMFSKRTIKQKVTVTSVDTASEALALSLAEKTKIDILYMCGLTGKSEEEIAEDLSGVIFLNPFYAEGSSEPKYIPADEYLSGNVREKLAVAKTAAESDATFEVNVRALSEVMPKDLTASEISVRLGATWLPPEDVEQFMFELFSTARYISWNIHVHYSEYTGEWNIEGKSYDRGNIKVYNTYGTSRINGYKIIEETLNLRDVRIFDYVEDENGNKKPVLNKKETAIAQGKQQLIKDAFADWIWKDQERRDRLCKLYNEKFNSIRPREYNGEHLNFVGINPEITLRPHQVNAIAHILYGGNTLLAHVVGAGKTFEMVAAAQESKRLGLCQKSLFVVPNHLTEQWAAEYLQLYPSANILVASKKDFETKNRKKFCGRIATGDYDAIIIGHSQFEKIPMSIERQQAILSQQLEEIMNGIAELKKNRGENFSIKQLEKSKKTVKQKLDKLNDQTRKDDVVTFEELGVDRLFIDEAHYYKNLAAFTKMRNVGGISQTEAQKSSDLYMKCRYLDELTGGKGVVFATGTPISNSMVELYTMQKYLQYNLLKRNNLIHFDSWASTFGETVTAIELAPEGSGYRAKTRFAKFYNLPELMSLFKETADIQTADMLNLPVPKANYHNVVLKPSEQQKEMVKSLSERAEKVRNKMVDSSVDNMLLITNDGRKLALDQRMINEMLPDSETSKVSACADNVFDIWQKTADERSTQMVFCDLSTPHGDGSFNVYDDLRDKLIAKGVPKEEIAYIHSANTEMQKKELFGKVRSGQVRVLIGSTQKMGAGTNVQKKLIALHHLDCPWRPSDLQQREGRIIRQGNDNPEVEIFTYVTENTFDSYLYQLVESKQKFIGQIMTSKSPVRSAEDVDEQALSYAEIKALCTGNPYIKEKMDLDIDVSRLKLLKANHLSQIYSLEDKIHKEFPQKIAALEERIKGYDKDIATAENHPVGDKDSFCGMDIKGFNFTDKKEAGEAIIAACKAMTNPDPIRLGSYRGFYMELSFDTFSKEYKIVLIGELRHTVVLGTDIFGNILRLDNAIGAMPERQISCKEQLEDTKVQLENAKVESQKPFPHEEELKTKSTRLAELNTLLDMDKKDNEIVDSERSEEAEEPDRADSRDAR</sequence>
<dbReference type="SUPFAM" id="SSF52540">
    <property type="entry name" value="P-loop containing nucleoside triphosphate hydrolases"/>
    <property type="match status" value="2"/>
</dbReference>
<feature type="compositionally biased region" description="Polar residues" evidence="2">
    <location>
        <begin position="275"/>
        <end position="299"/>
    </location>
</feature>